<protein>
    <recommendedName>
        <fullName evidence="1">SnoaL-like domain-containing protein</fullName>
    </recommendedName>
</protein>
<organism evidence="2 3">
    <name type="scientific">Terrabacter terrae</name>
    <dbReference type="NCBI Taxonomy" id="318434"/>
    <lineage>
        <taxon>Bacteria</taxon>
        <taxon>Bacillati</taxon>
        <taxon>Actinomycetota</taxon>
        <taxon>Actinomycetes</taxon>
        <taxon>Micrococcales</taxon>
        <taxon>Intrasporangiaceae</taxon>
        <taxon>Terrabacter</taxon>
    </lineage>
</organism>
<proteinExistence type="predicted"/>
<reference evidence="2 3" key="1">
    <citation type="journal article" date="2019" name="Int. J. Syst. Evol. Microbiol.">
        <title>The Global Catalogue of Microorganisms (GCM) 10K type strain sequencing project: providing services to taxonomists for standard genome sequencing and annotation.</title>
        <authorList>
            <consortium name="The Broad Institute Genomics Platform"/>
            <consortium name="The Broad Institute Genome Sequencing Center for Infectious Disease"/>
            <person name="Wu L."/>
            <person name="Ma J."/>
        </authorList>
    </citation>
    <scope>NUCLEOTIDE SEQUENCE [LARGE SCALE GENOMIC DNA]</scope>
    <source>
        <strain evidence="2 3">JCM 14283</strain>
    </source>
</reference>
<sequence>MSTGDCIGYLGDTMNATRTPAQVLDRLITATNAHDIDGLVDCFAQDYTLTDPVHPARSFTGSAQVRRNWTTMFDAVPDIRLNVQERAVTDKGFWLEAAQEGTGRDDRRLEMRTVFIAVVAGGQITSARMYAAPVEQGGPGIDAVFAAIAGKLRSASDAVDGTGGNQESRP</sequence>
<dbReference type="InterPro" id="IPR032710">
    <property type="entry name" value="NTF2-like_dom_sf"/>
</dbReference>
<gene>
    <name evidence="2" type="ORF">GCM10009740_33410</name>
</gene>
<evidence type="ECO:0000313" key="2">
    <source>
        <dbReference type="EMBL" id="GAA2038477.1"/>
    </source>
</evidence>
<name>A0ABN2UL25_9MICO</name>
<dbReference type="EMBL" id="BAAANB010000021">
    <property type="protein sequence ID" value="GAA2038477.1"/>
    <property type="molecule type" value="Genomic_DNA"/>
</dbReference>
<dbReference type="Pfam" id="PF12680">
    <property type="entry name" value="SnoaL_2"/>
    <property type="match status" value="1"/>
</dbReference>
<evidence type="ECO:0000313" key="3">
    <source>
        <dbReference type="Proteomes" id="UP001501285"/>
    </source>
</evidence>
<comment type="caution">
    <text evidence="2">The sequence shown here is derived from an EMBL/GenBank/DDBJ whole genome shotgun (WGS) entry which is preliminary data.</text>
</comment>
<dbReference type="SUPFAM" id="SSF54427">
    <property type="entry name" value="NTF2-like"/>
    <property type="match status" value="1"/>
</dbReference>
<accession>A0ABN2UL25</accession>
<feature type="domain" description="SnoaL-like" evidence="1">
    <location>
        <begin position="25"/>
        <end position="126"/>
    </location>
</feature>
<keyword evidence="3" id="KW-1185">Reference proteome</keyword>
<dbReference type="InterPro" id="IPR037401">
    <property type="entry name" value="SnoaL-like"/>
</dbReference>
<dbReference type="Proteomes" id="UP001501285">
    <property type="component" value="Unassembled WGS sequence"/>
</dbReference>
<dbReference type="Gene3D" id="3.10.450.50">
    <property type="match status" value="1"/>
</dbReference>
<evidence type="ECO:0000259" key="1">
    <source>
        <dbReference type="Pfam" id="PF12680"/>
    </source>
</evidence>